<protein>
    <recommendedName>
        <fullName evidence="1">HAT C-terminal dimerisation domain-containing protein</fullName>
    </recommendedName>
</protein>
<name>A0AAE1RQU4_9SOLA</name>
<evidence type="ECO:0000313" key="2">
    <source>
        <dbReference type="EMBL" id="KAK4356158.1"/>
    </source>
</evidence>
<evidence type="ECO:0000313" key="3">
    <source>
        <dbReference type="Proteomes" id="UP001291623"/>
    </source>
</evidence>
<proteinExistence type="predicted"/>
<dbReference type="InterPro" id="IPR008906">
    <property type="entry name" value="HATC_C_dom"/>
</dbReference>
<dbReference type="InterPro" id="IPR012337">
    <property type="entry name" value="RNaseH-like_sf"/>
</dbReference>
<dbReference type="GO" id="GO:0046983">
    <property type="term" value="F:protein dimerization activity"/>
    <property type="evidence" value="ECO:0007669"/>
    <property type="project" value="InterPro"/>
</dbReference>
<feature type="domain" description="HAT C-terminal dimerisation" evidence="1">
    <location>
        <begin position="26"/>
        <end position="100"/>
    </location>
</feature>
<dbReference type="Pfam" id="PF05699">
    <property type="entry name" value="Dimer_Tnp_hAT"/>
    <property type="match status" value="1"/>
</dbReference>
<dbReference type="EMBL" id="JAVYJV010000013">
    <property type="protein sequence ID" value="KAK4356158.1"/>
    <property type="molecule type" value="Genomic_DNA"/>
</dbReference>
<organism evidence="2 3">
    <name type="scientific">Anisodus tanguticus</name>
    <dbReference type="NCBI Taxonomy" id="243964"/>
    <lineage>
        <taxon>Eukaryota</taxon>
        <taxon>Viridiplantae</taxon>
        <taxon>Streptophyta</taxon>
        <taxon>Embryophyta</taxon>
        <taxon>Tracheophyta</taxon>
        <taxon>Spermatophyta</taxon>
        <taxon>Magnoliopsida</taxon>
        <taxon>eudicotyledons</taxon>
        <taxon>Gunneridae</taxon>
        <taxon>Pentapetalae</taxon>
        <taxon>asterids</taxon>
        <taxon>lamiids</taxon>
        <taxon>Solanales</taxon>
        <taxon>Solanaceae</taxon>
        <taxon>Solanoideae</taxon>
        <taxon>Hyoscyameae</taxon>
        <taxon>Anisodus</taxon>
    </lineage>
</organism>
<sequence length="100" mass="11295">MCGRTATNQISEFDIFVLQGSVSYQEVLNEEGREDSLKYWRGNEKTFPTLSMMARDVLNIQASSTASESAFSIGRYQIGDHRHSLAGDSLEIAVLFRDWI</sequence>
<dbReference type="SUPFAM" id="SSF53098">
    <property type="entry name" value="Ribonuclease H-like"/>
    <property type="match status" value="1"/>
</dbReference>
<gene>
    <name evidence="2" type="ORF">RND71_025129</name>
</gene>
<dbReference type="PANTHER" id="PTHR23272:SF184">
    <property type="entry name" value="OS03G0311250 PROTEIN"/>
    <property type="match status" value="1"/>
</dbReference>
<dbReference type="AlphaFoldDB" id="A0AAE1RQU4"/>
<accession>A0AAE1RQU4</accession>
<comment type="caution">
    <text evidence="2">The sequence shown here is derived from an EMBL/GenBank/DDBJ whole genome shotgun (WGS) entry which is preliminary data.</text>
</comment>
<keyword evidence="3" id="KW-1185">Reference proteome</keyword>
<reference evidence="2" key="1">
    <citation type="submission" date="2023-12" db="EMBL/GenBank/DDBJ databases">
        <title>Genome assembly of Anisodus tanguticus.</title>
        <authorList>
            <person name="Wang Y.-J."/>
        </authorList>
    </citation>
    <scope>NUCLEOTIDE SEQUENCE</scope>
    <source>
        <strain evidence="2">KB-2021</strain>
        <tissue evidence="2">Leaf</tissue>
    </source>
</reference>
<evidence type="ECO:0000259" key="1">
    <source>
        <dbReference type="Pfam" id="PF05699"/>
    </source>
</evidence>
<dbReference type="Proteomes" id="UP001291623">
    <property type="component" value="Unassembled WGS sequence"/>
</dbReference>
<dbReference type="PANTHER" id="PTHR23272">
    <property type="entry name" value="BED FINGER-RELATED"/>
    <property type="match status" value="1"/>
</dbReference>